<dbReference type="AlphaFoldDB" id="A0A833QND6"/>
<dbReference type="GO" id="GO:0000976">
    <property type="term" value="F:transcription cis-regulatory region binding"/>
    <property type="evidence" value="ECO:0007669"/>
    <property type="project" value="TreeGrafter"/>
</dbReference>
<sequence>MEAPKEEKKYSCKVCEKTFTSFQALGGHMGRKQPCHKRKTESAYYGNEEPEDLTPESKLEEEIALADNGKNEELEDLTPESKVKVVDGFEIDLNEMPYSIKNDIPESGAEEAARKSEEKKQIEQAAKPGVEADVLLTDLKTAMYECKTCHRSFGSQQVLGDHLAGQTSDGTCPQDIESTAVVPRFNCDGYILKSNVVWATQRRS</sequence>
<evidence type="ECO:0000256" key="1">
    <source>
        <dbReference type="ARBA" id="ARBA00022723"/>
    </source>
</evidence>
<dbReference type="PANTHER" id="PTHR45988:SF1">
    <property type="entry name" value="ZINC FINGER PROTEIN AZF2"/>
    <property type="match status" value="1"/>
</dbReference>
<accession>A0A833QND6</accession>
<dbReference type="InterPro" id="IPR044653">
    <property type="entry name" value="AZF1/2/3-like"/>
</dbReference>
<name>A0A833QND6_9POAL</name>
<keyword evidence="5" id="KW-0805">Transcription regulation</keyword>
<keyword evidence="3 7" id="KW-0863">Zinc-finger</keyword>
<keyword evidence="4" id="KW-0862">Zinc</keyword>
<evidence type="ECO:0000256" key="5">
    <source>
        <dbReference type="ARBA" id="ARBA00023015"/>
    </source>
</evidence>
<dbReference type="InterPro" id="IPR013087">
    <property type="entry name" value="Znf_C2H2_type"/>
</dbReference>
<evidence type="ECO:0000259" key="9">
    <source>
        <dbReference type="PROSITE" id="PS50157"/>
    </source>
</evidence>
<dbReference type="GO" id="GO:0008270">
    <property type="term" value="F:zinc ion binding"/>
    <property type="evidence" value="ECO:0007669"/>
    <property type="project" value="UniProtKB-KW"/>
</dbReference>
<evidence type="ECO:0000256" key="6">
    <source>
        <dbReference type="ARBA" id="ARBA00023163"/>
    </source>
</evidence>
<keyword evidence="6" id="KW-0804">Transcription</keyword>
<dbReference type="PANTHER" id="PTHR45988">
    <property type="entry name" value="C2H2 TYPE ZINC FINGER TRANSCRIPTION FACTOR FAMILY-RELATED"/>
    <property type="match status" value="1"/>
</dbReference>
<dbReference type="Pfam" id="PF13912">
    <property type="entry name" value="zf-C2H2_6"/>
    <property type="match status" value="2"/>
</dbReference>
<evidence type="ECO:0000256" key="4">
    <source>
        <dbReference type="ARBA" id="ARBA00022833"/>
    </source>
</evidence>
<feature type="domain" description="C2H2-type" evidence="9">
    <location>
        <begin position="10"/>
        <end position="41"/>
    </location>
</feature>
<feature type="compositionally biased region" description="Basic residues" evidence="8">
    <location>
        <begin position="29"/>
        <end position="39"/>
    </location>
</feature>
<dbReference type="InterPro" id="IPR036236">
    <property type="entry name" value="Znf_C2H2_sf"/>
</dbReference>
<evidence type="ECO:0000256" key="3">
    <source>
        <dbReference type="ARBA" id="ARBA00022771"/>
    </source>
</evidence>
<dbReference type="SUPFAM" id="SSF57667">
    <property type="entry name" value="beta-beta-alpha zinc fingers"/>
    <property type="match status" value="1"/>
</dbReference>
<keyword evidence="1" id="KW-0479">Metal-binding</keyword>
<dbReference type="GO" id="GO:0005634">
    <property type="term" value="C:nucleus"/>
    <property type="evidence" value="ECO:0007669"/>
    <property type="project" value="TreeGrafter"/>
</dbReference>
<dbReference type="Proteomes" id="UP000623129">
    <property type="component" value="Unassembled WGS sequence"/>
</dbReference>
<evidence type="ECO:0000313" key="10">
    <source>
        <dbReference type="EMBL" id="KAF3326259.1"/>
    </source>
</evidence>
<evidence type="ECO:0000256" key="7">
    <source>
        <dbReference type="PROSITE-ProRule" id="PRU00042"/>
    </source>
</evidence>
<dbReference type="GO" id="GO:0003700">
    <property type="term" value="F:DNA-binding transcription factor activity"/>
    <property type="evidence" value="ECO:0007669"/>
    <property type="project" value="InterPro"/>
</dbReference>
<dbReference type="Gene3D" id="3.30.160.60">
    <property type="entry name" value="Classic Zinc Finger"/>
    <property type="match status" value="1"/>
</dbReference>
<proteinExistence type="predicted"/>
<keyword evidence="11" id="KW-1185">Reference proteome</keyword>
<organism evidence="10 11">
    <name type="scientific">Carex littledalei</name>
    <dbReference type="NCBI Taxonomy" id="544730"/>
    <lineage>
        <taxon>Eukaryota</taxon>
        <taxon>Viridiplantae</taxon>
        <taxon>Streptophyta</taxon>
        <taxon>Embryophyta</taxon>
        <taxon>Tracheophyta</taxon>
        <taxon>Spermatophyta</taxon>
        <taxon>Magnoliopsida</taxon>
        <taxon>Liliopsida</taxon>
        <taxon>Poales</taxon>
        <taxon>Cyperaceae</taxon>
        <taxon>Cyperoideae</taxon>
        <taxon>Cariceae</taxon>
        <taxon>Carex</taxon>
        <taxon>Carex subgen. Euthyceras</taxon>
    </lineage>
</organism>
<dbReference type="EMBL" id="SWLB01000018">
    <property type="protein sequence ID" value="KAF3326259.1"/>
    <property type="molecule type" value="Genomic_DNA"/>
</dbReference>
<reference evidence="10" key="1">
    <citation type="submission" date="2020-01" db="EMBL/GenBank/DDBJ databases">
        <title>Genome sequence of Kobresia littledalei, the first chromosome-level genome in the family Cyperaceae.</title>
        <authorList>
            <person name="Qu G."/>
        </authorList>
    </citation>
    <scope>NUCLEOTIDE SEQUENCE</scope>
    <source>
        <strain evidence="10">C.B.Clarke</strain>
        <tissue evidence="10">Leaf</tissue>
    </source>
</reference>
<dbReference type="PROSITE" id="PS50157">
    <property type="entry name" value="ZINC_FINGER_C2H2_2"/>
    <property type="match status" value="2"/>
</dbReference>
<evidence type="ECO:0000256" key="8">
    <source>
        <dbReference type="SAM" id="MobiDB-lite"/>
    </source>
</evidence>
<protein>
    <submittedName>
        <fullName evidence="10">C2H2-type zinc finger</fullName>
    </submittedName>
</protein>
<evidence type="ECO:0000256" key="2">
    <source>
        <dbReference type="ARBA" id="ARBA00022737"/>
    </source>
</evidence>
<keyword evidence="2" id="KW-0677">Repeat</keyword>
<comment type="caution">
    <text evidence="10">The sequence shown here is derived from an EMBL/GenBank/DDBJ whole genome shotgun (WGS) entry which is preliminary data.</text>
</comment>
<feature type="region of interest" description="Disordered" evidence="8">
    <location>
        <begin position="26"/>
        <end position="57"/>
    </location>
</feature>
<feature type="domain" description="C2H2-type" evidence="9">
    <location>
        <begin position="144"/>
        <end position="173"/>
    </location>
</feature>
<evidence type="ECO:0000313" key="11">
    <source>
        <dbReference type="Proteomes" id="UP000623129"/>
    </source>
</evidence>
<gene>
    <name evidence="10" type="ORF">FCM35_KLT07889</name>
</gene>